<dbReference type="Proteomes" id="UP001360560">
    <property type="component" value="Unassembled WGS sequence"/>
</dbReference>
<feature type="transmembrane region" description="Helical" evidence="10">
    <location>
        <begin position="413"/>
        <end position="430"/>
    </location>
</feature>
<dbReference type="InterPro" id="IPR036259">
    <property type="entry name" value="MFS_trans_sf"/>
</dbReference>
<feature type="transmembrane region" description="Helical" evidence="10">
    <location>
        <begin position="125"/>
        <end position="149"/>
    </location>
</feature>
<keyword evidence="6 10" id="KW-1133">Transmembrane helix</keyword>
<feature type="transmembrane region" description="Helical" evidence="10">
    <location>
        <begin position="161"/>
        <end position="183"/>
    </location>
</feature>
<dbReference type="SUPFAM" id="SSF103473">
    <property type="entry name" value="MFS general substrate transporter"/>
    <property type="match status" value="1"/>
</dbReference>
<evidence type="ECO:0000256" key="10">
    <source>
        <dbReference type="SAM" id="Phobius"/>
    </source>
</evidence>
<dbReference type="PANTHER" id="PTHR48022">
    <property type="entry name" value="PLASTIDIC GLUCOSE TRANSPORTER 4"/>
    <property type="match status" value="1"/>
</dbReference>
<feature type="transmembrane region" description="Helical" evidence="10">
    <location>
        <begin position="377"/>
        <end position="401"/>
    </location>
</feature>
<dbReference type="Pfam" id="PF00083">
    <property type="entry name" value="Sugar_tr"/>
    <property type="match status" value="1"/>
</dbReference>
<dbReference type="PANTHER" id="PTHR48022:SF17">
    <property type="entry name" value="HEXOSE TRANSPORTER"/>
    <property type="match status" value="1"/>
</dbReference>
<reference evidence="12 13" key="1">
    <citation type="journal article" date="2023" name="Elife">
        <title>Identification of key yeast species and microbe-microbe interactions impacting larval growth of Drosophila in the wild.</title>
        <authorList>
            <person name="Mure A."/>
            <person name="Sugiura Y."/>
            <person name="Maeda R."/>
            <person name="Honda K."/>
            <person name="Sakurai N."/>
            <person name="Takahashi Y."/>
            <person name="Watada M."/>
            <person name="Katoh T."/>
            <person name="Gotoh A."/>
            <person name="Gotoh Y."/>
            <person name="Taniguchi I."/>
            <person name="Nakamura K."/>
            <person name="Hayashi T."/>
            <person name="Katayama T."/>
            <person name="Uemura T."/>
            <person name="Hattori Y."/>
        </authorList>
    </citation>
    <scope>NUCLEOTIDE SEQUENCE [LARGE SCALE GENOMIC DNA]</scope>
    <source>
        <strain evidence="12 13">SC-9</strain>
    </source>
</reference>
<dbReference type="NCBIfam" id="TIGR00879">
    <property type="entry name" value="SP"/>
    <property type="match status" value="1"/>
</dbReference>
<keyword evidence="4" id="KW-0762">Sugar transport</keyword>
<dbReference type="PROSITE" id="PS00217">
    <property type="entry name" value="SUGAR_TRANSPORT_2"/>
    <property type="match status" value="1"/>
</dbReference>
<dbReference type="GO" id="GO:0005536">
    <property type="term" value="F:D-glucose binding"/>
    <property type="evidence" value="ECO:0007669"/>
    <property type="project" value="UniProtKB-ARBA"/>
</dbReference>
<evidence type="ECO:0000256" key="7">
    <source>
        <dbReference type="ARBA" id="ARBA00023136"/>
    </source>
</evidence>
<dbReference type="GO" id="GO:0005351">
    <property type="term" value="F:carbohydrate:proton symporter activity"/>
    <property type="evidence" value="ECO:0007669"/>
    <property type="project" value="TreeGrafter"/>
</dbReference>
<evidence type="ECO:0000256" key="6">
    <source>
        <dbReference type="ARBA" id="ARBA00022989"/>
    </source>
</evidence>
<sequence length="531" mass="57794">MGLAQNKLVNLFFKVDQKRGSSKVGITVGFFSAFAGILYGYDTGTISGIMAMDYVLERFPKDKTAMAFSSSEHSLIVSILSLGTFFGALLGSFFADRIGRRMTIILSTLIVFNIGIILQTAATSIPLLCAGRAIGGLGVGLISSCIPLYQAECTPKWIRGALIASYQWAITLGLLLASCVNQGTHNRKDSGSYRIPIALQFAWALILGCGLIFLPESPRFFVKRGDTDKALESLAVLHSLPVDDPIILEEYNEIKANYEYELAQGSATWVDVFRTRNSQLKKLITACFLQGLQQLTGINFIFYYGTTFFQSSGISNSFLISLATNIVNFGMSVPGVLLVELVGRRNLLLGGSIGMCVSDFIIAIVGVASNSGSANKVLVAFTCFFIAFFAASWGPICWVVTGEIFPLAVRAKSIALATASNWLWNFGIAYATPYLVDSGPGNADLGSNVFFIWGGCNLLGLFFVWALVYETKGLTLEEIEEMYNVVPLAWRSQGFIPTGKELYATQEQINISEKISESQKEDVTENDSDKA</sequence>
<dbReference type="InterPro" id="IPR020846">
    <property type="entry name" value="MFS_dom"/>
</dbReference>
<dbReference type="PROSITE" id="PS00216">
    <property type="entry name" value="SUGAR_TRANSPORT_1"/>
    <property type="match status" value="2"/>
</dbReference>
<dbReference type="PRINTS" id="PR00171">
    <property type="entry name" value="SUGRTRNSPORT"/>
</dbReference>
<accession>A0AAV5QVU0</accession>
<dbReference type="AlphaFoldDB" id="A0AAV5QVU0"/>
<dbReference type="GO" id="GO:0005886">
    <property type="term" value="C:plasma membrane"/>
    <property type="evidence" value="ECO:0007669"/>
    <property type="project" value="UniProtKB-ARBA"/>
</dbReference>
<feature type="transmembrane region" description="Helical" evidence="10">
    <location>
        <begin position="346"/>
        <end position="365"/>
    </location>
</feature>
<feature type="transmembrane region" description="Helical" evidence="10">
    <location>
        <begin position="75"/>
        <end position="95"/>
    </location>
</feature>
<evidence type="ECO:0000259" key="11">
    <source>
        <dbReference type="PROSITE" id="PS50850"/>
    </source>
</evidence>
<dbReference type="FunFam" id="1.20.1250.20:FF:000115">
    <property type="entry name" value="High-affinity glucose transporter"/>
    <property type="match status" value="1"/>
</dbReference>
<evidence type="ECO:0000256" key="9">
    <source>
        <dbReference type="RuleBase" id="RU003346"/>
    </source>
</evidence>
<dbReference type="EMBL" id="BTFZ01000020">
    <property type="protein sequence ID" value="GMM38831.1"/>
    <property type="molecule type" value="Genomic_DNA"/>
</dbReference>
<dbReference type="RefSeq" id="XP_064855826.1">
    <property type="nucleotide sequence ID" value="XM_064999754.1"/>
</dbReference>
<evidence type="ECO:0000256" key="4">
    <source>
        <dbReference type="ARBA" id="ARBA00022597"/>
    </source>
</evidence>
<protein>
    <recommendedName>
        <fullName evidence="11">Major facilitator superfamily (MFS) profile domain-containing protein</fullName>
    </recommendedName>
</protein>
<organism evidence="12 13">
    <name type="scientific">Saccharomycopsis crataegensis</name>
    <dbReference type="NCBI Taxonomy" id="43959"/>
    <lineage>
        <taxon>Eukaryota</taxon>
        <taxon>Fungi</taxon>
        <taxon>Dikarya</taxon>
        <taxon>Ascomycota</taxon>
        <taxon>Saccharomycotina</taxon>
        <taxon>Saccharomycetes</taxon>
        <taxon>Saccharomycopsidaceae</taxon>
        <taxon>Saccharomycopsis</taxon>
    </lineage>
</organism>
<dbReference type="InterPro" id="IPR003663">
    <property type="entry name" value="Sugar/inositol_transpt"/>
</dbReference>
<evidence type="ECO:0000313" key="12">
    <source>
        <dbReference type="EMBL" id="GMM38831.1"/>
    </source>
</evidence>
<keyword evidence="3 9" id="KW-0813">Transport</keyword>
<dbReference type="InterPro" id="IPR050360">
    <property type="entry name" value="MFS_Sugar_Transporters"/>
</dbReference>
<evidence type="ECO:0000256" key="5">
    <source>
        <dbReference type="ARBA" id="ARBA00022692"/>
    </source>
</evidence>
<dbReference type="GeneID" id="90076819"/>
<dbReference type="InterPro" id="IPR005829">
    <property type="entry name" value="Sugar_transporter_CS"/>
</dbReference>
<dbReference type="GO" id="GO:0010255">
    <property type="term" value="P:glucose mediated signaling pathway"/>
    <property type="evidence" value="ECO:0007669"/>
    <property type="project" value="UniProtKB-ARBA"/>
</dbReference>
<dbReference type="PROSITE" id="PS50850">
    <property type="entry name" value="MFS"/>
    <property type="match status" value="1"/>
</dbReference>
<name>A0AAV5QVU0_9ASCO</name>
<dbReference type="CDD" id="cd17356">
    <property type="entry name" value="MFS_HXT"/>
    <property type="match status" value="1"/>
</dbReference>
<evidence type="ECO:0000313" key="13">
    <source>
        <dbReference type="Proteomes" id="UP001360560"/>
    </source>
</evidence>
<feature type="transmembrane region" description="Helical" evidence="10">
    <location>
        <begin position="317"/>
        <end position="339"/>
    </location>
</feature>
<evidence type="ECO:0000256" key="1">
    <source>
        <dbReference type="ARBA" id="ARBA00004141"/>
    </source>
</evidence>
<keyword evidence="13" id="KW-1185">Reference proteome</keyword>
<feature type="transmembrane region" description="Helical" evidence="10">
    <location>
        <begin position="21"/>
        <end position="41"/>
    </location>
</feature>
<evidence type="ECO:0000256" key="3">
    <source>
        <dbReference type="ARBA" id="ARBA00022448"/>
    </source>
</evidence>
<comment type="caution">
    <text evidence="12">The sequence shown here is derived from an EMBL/GenBank/DDBJ whole genome shotgun (WGS) entry which is preliminary data.</text>
</comment>
<feature type="domain" description="Major facilitator superfamily (MFS) profile" evidence="11">
    <location>
        <begin position="28"/>
        <end position="472"/>
    </location>
</feature>
<feature type="transmembrane region" description="Helical" evidence="10">
    <location>
        <begin position="102"/>
        <end position="119"/>
    </location>
</feature>
<keyword evidence="7 10" id="KW-0472">Membrane</keyword>
<feature type="transmembrane region" description="Helical" evidence="10">
    <location>
        <begin position="450"/>
        <end position="469"/>
    </location>
</feature>
<feature type="transmembrane region" description="Helical" evidence="10">
    <location>
        <begin position="283"/>
        <end position="305"/>
    </location>
</feature>
<keyword evidence="5 10" id="KW-0812">Transmembrane</keyword>
<evidence type="ECO:0000256" key="8">
    <source>
        <dbReference type="ARBA" id="ARBA00023180"/>
    </source>
</evidence>
<comment type="similarity">
    <text evidence="2 9">Belongs to the major facilitator superfamily. Sugar transporter (TC 2.A.1.1) family.</text>
</comment>
<comment type="subcellular location">
    <subcellularLocation>
        <location evidence="1">Membrane</location>
        <topology evidence="1">Multi-pass membrane protein</topology>
    </subcellularLocation>
</comment>
<proteinExistence type="inferred from homology"/>
<dbReference type="InterPro" id="IPR005828">
    <property type="entry name" value="MFS_sugar_transport-like"/>
</dbReference>
<feature type="transmembrane region" description="Helical" evidence="10">
    <location>
        <begin position="195"/>
        <end position="214"/>
    </location>
</feature>
<evidence type="ECO:0000256" key="2">
    <source>
        <dbReference type="ARBA" id="ARBA00010992"/>
    </source>
</evidence>
<gene>
    <name evidence="12" type="ORF">DASC09_061700</name>
</gene>
<keyword evidence="8" id="KW-0325">Glycoprotein</keyword>
<dbReference type="Gene3D" id="1.20.1250.20">
    <property type="entry name" value="MFS general substrate transporter like domains"/>
    <property type="match status" value="1"/>
</dbReference>